<evidence type="ECO:0000313" key="2">
    <source>
        <dbReference type="Proteomes" id="UP000069272"/>
    </source>
</evidence>
<evidence type="ECO:0000313" key="1">
    <source>
        <dbReference type="EnsemblMetazoa" id="AALB000014-PA"/>
    </source>
</evidence>
<dbReference type="PANTHER" id="PTHR21112:SF0">
    <property type="entry name" value="CHEMOSENSORY PROTEIN A 29A-RELATED"/>
    <property type="match status" value="1"/>
</dbReference>
<keyword evidence="2" id="KW-1185">Reference proteome</keyword>
<dbReference type="AlphaFoldDB" id="A0A182F0P1"/>
<dbReference type="STRING" id="7167.A0A182F0P1"/>
<sequence>MIYFIFTVCGLVFLTQSIEIVFESFEQISGYELFETTVRIRKYNRTTNVMNGTTFLKFEVNDTLVTSTDLWYSSLGNQQFNHYPMKLPTAGACSFIKSLRDGYESYLVDIHNLPDGNECPIQARQVRINDMVFPSDAVPPIVPKGLWKVFIICSLQGREVSRFQMVLKMNTFLSLVVVVLPAALALQVIFESVESDEGLGLFETELRVRKYNRTITVVNGTFSWNAALDDSIVVSMELFHSPLGNQQFNYYPMKIPTSGVCQFMKTIYDEYSEYLYNIVNMPPRDECPILPRKALILDKFFPSKAVPQMVPAGLWKAHVFVKDNEVLVGCFTVVVKAYNDNYF</sequence>
<organism evidence="1 2">
    <name type="scientific">Anopheles albimanus</name>
    <name type="common">New world malaria mosquito</name>
    <dbReference type="NCBI Taxonomy" id="7167"/>
    <lineage>
        <taxon>Eukaryota</taxon>
        <taxon>Metazoa</taxon>
        <taxon>Ecdysozoa</taxon>
        <taxon>Arthropoda</taxon>
        <taxon>Hexapoda</taxon>
        <taxon>Insecta</taxon>
        <taxon>Pterygota</taxon>
        <taxon>Neoptera</taxon>
        <taxon>Endopterygota</taxon>
        <taxon>Diptera</taxon>
        <taxon>Nematocera</taxon>
        <taxon>Culicoidea</taxon>
        <taxon>Culicidae</taxon>
        <taxon>Anophelinae</taxon>
        <taxon>Anopheles</taxon>
    </lineage>
</organism>
<reference evidence="1" key="2">
    <citation type="submission" date="2022-08" db="UniProtKB">
        <authorList>
            <consortium name="EnsemblMetazoa"/>
        </authorList>
    </citation>
    <scope>IDENTIFICATION</scope>
    <source>
        <strain evidence="1">STECLA/ALBI9_A</strain>
    </source>
</reference>
<reference evidence="1 2" key="1">
    <citation type="journal article" date="2017" name="G3 (Bethesda)">
        <title>The Physical Genome Mapping of Anopheles albimanus Corrected Scaffold Misassemblies and Identified Interarm Rearrangements in Genus Anopheles.</title>
        <authorList>
            <person name="Artemov G.N."/>
            <person name="Peery A.N."/>
            <person name="Jiang X."/>
            <person name="Tu Z."/>
            <person name="Stegniy V.N."/>
            <person name="Sharakhova M.V."/>
            <person name="Sharakhov I.V."/>
        </authorList>
    </citation>
    <scope>NUCLEOTIDE SEQUENCE [LARGE SCALE GENOMIC DNA]</scope>
    <source>
        <strain evidence="1 2">ALBI9_A</strain>
    </source>
</reference>
<dbReference type="VEuPathDB" id="VectorBase:AALB000014"/>
<dbReference type="VEuPathDB" id="VectorBase:AALB20_026821"/>
<accession>A0A182F0P1</accession>
<proteinExistence type="predicted"/>
<dbReference type="PANTHER" id="PTHR21112">
    <property type="entry name" value="CHEMOSENSORY PROTEIN A 29A-RELATED"/>
    <property type="match status" value="1"/>
</dbReference>
<dbReference type="Proteomes" id="UP000069272">
    <property type="component" value="Chromosome 2L"/>
</dbReference>
<name>A0A182F0P1_ANOAL</name>
<dbReference type="EnsemblMetazoa" id="AALB000014-RA">
    <property type="protein sequence ID" value="AALB000014-PA"/>
    <property type="gene ID" value="AALB000014"/>
</dbReference>
<evidence type="ECO:0008006" key="3">
    <source>
        <dbReference type="Google" id="ProtNLM"/>
    </source>
</evidence>
<protein>
    <recommendedName>
        <fullName evidence="3">MD-2-related lipid-recognition domain-containing protein</fullName>
    </recommendedName>
</protein>